<reference evidence="2" key="1">
    <citation type="submission" date="2016-10" db="EMBL/GenBank/DDBJ databases">
        <title>Sequence of Gallionella enrichment culture.</title>
        <authorList>
            <person name="Poehlein A."/>
            <person name="Muehling M."/>
            <person name="Daniel R."/>
        </authorList>
    </citation>
    <scope>NUCLEOTIDE SEQUENCE</scope>
</reference>
<proteinExistence type="predicted"/>
<evidence type="ECO:0000313" key="2">
    <source>
        <dbReference type="EMBL" id="OIR04947.1"/>
    </source>
</evidence>
<evidence type="ECO:0000256" key="1">
    <source>
        <dbReference type="SAM" id="Phobius"/>
    </source>
</evidence>
<accession>A0A1J5SAG0</accession>
<dbReference type="AlphaFoldDB" id="A0A1J5SAG0"/>
<comment type="caution">
    <text evidence="2">The sequence shown here is derived from an EMBL/GenBank/DDBJ whole genome shotgun (WGS) entry which is preliminary data.</text>
</comment>
<dbReference type="EMBL" id="MLJW01000054">
    <property type="protein sequence ID" value="OIR04947.1"/>
    <property type="molecule type" value="Genomic_DNA"/>
</dbReference>
<name>A0A1J5SAG0_9ZZZZ</name>
<organism evidence="2">
    <name type="scientific">mine drainage metagenome</name>
    <dbReference type="NCBI Taxonomy" id="410659"/>
    <lineage>
        <taxon>unclassified sequences</taxon>
        <taxon>metagenomes</taxon>
        <taxon>ecological metagenomes</taxon>
    </lineage>
</organism>
<evidence type="ECO:0008006" key="3">
    <source>
        <dbReference type="Google" id="ProtNLM"/>
    </source>
</evidence>
<sequence length="130" mass="13649">MLTPHVSFIAPQPIAKSQQGVVLLESLIAVLIFSMGILALVGLQAAMVHNTTASTYRAEASYIAQQKLGELWADPANIVAADTVVSELPNGKSSVTLPAAGQVMIVITWQQPGETEVHNVTTNARIMGGA</sequence>
<keyword evidence="1" id="KW-0812">Transmembrane</keyword>
<gene>
    <name evidence="2" type="ORF">GALL_130370</name>
</gene>
<keyword evidence="1" id="KW-1133">Transmembrane helix</keyword>
<feature type="transmembrane region" description="Helical" evidence="1">
    <location>
        <begin position="20"/>
        <end position="43"/>
    </location>
</feature>
<keyword evidence="1" id="KW-0472">Membrane</keyword>
<protein>
    <recommendedName>
        <fullName evidence="3">Tfp pilus assembly protein PilV</fullName>
    </recommendedName>
</protein>